<feature type="region of interest" description="Disordered" evidence="1">
    <location>
        <begin position="45"/>
        <end position="77"/>
    </location>
</feature>
<accession>A0A7X9FS46</accession>
<dbReference type="GO" id="GO:0006508">
    <property type="term" value="P:proteolysis"/>
    <property type="evidence" value="ECO:0007669"/>
    <property type="project" value="InterPro"/>
</dbReference>
<sequence length="77" mass="8789">QYNRARQLLKENEEILHRMAKAVIERETLEGSDIDAIIRGETLPPQVNFKKKEDNDSASIKDPKMPGETPQSEPKNT</sequence>
<dbReference type="Proteomes" id="UP000524246">
    <property type="component" value="Unassembled WGS sequence"/>
</dbReference>
<feature type="compositionally biased region" description="Basic and acidic residues" evidence="1">
    <location>
        <begin position="50"/>
        <end position="65"/>
    </location>
</feature>
<evidence type="ECO:0000256" key="1">
    <source>
        <dbReference type="SAM" id="MobiDB-lite"/>
    </source>
</evidence>
<proteinExistence type="predicted"/>
<protein>
    <recommendedName>
        <fullName evidence="4">Cell division protein FtsH</fullName>
    </recommendedName>
</protein>
<dbReference type="Gene3D" id="1.20.58.760">
    <property type="entry name" value="Peptidase M41"/>
    <property type="match status" value="1"/>
</dbReference>
<gene>
    <name evidence="2" type="ORF">GYA55_06900</name>
</gene>
<dbReference type="AlphaFoldDB" id="A0A7X9FS46"/>
<reference evidence="2 3" key="1">
    <citation type="journal article" date="2020" name="Biotechnol. Biofuels">
        <title>New insights from the biogas microbiome by comprehensive genome-resolved metagenomics of nearly 1600 species originating from multiple anaerobic digesters.</title>
        <authorList>
            <person name="Campanaro S."/>
            <person name="Treu L."/>
            <person name="Rodriguez-R L.M."/>
            <person name="Kovalovszki A."/>
            <person name="Ziels R.M."/>
            <person name="Maus I."/>
            <person name="Zhu X."/>
            <person name="Kougias P.G."/>
            <person name="Basile A."/>
            <person name="Luo G."/>
            <person name="Schluter A."/>
            <person name="Konstantinidis K.T."/>
            <person name="Angelidaki I."/>
        </authorList>
    </citation>
    <scope>NUCLEOTIDE SEQUENCE [LARGE SCALE GENOMIC DNA]</scope>
    <source>
        <strain evidence="2">AS27yjCOA_65</strain>
    </source>
</reference>
<dbReference type="SUPFAM" id="SSF140990">
    <property type="entry name" value="FtsH protease domain-like"/>
    <property type="match status" value="1"/>
</dbReference>
<dbReference type="GO" id="GO:0004222">
    <property type="term" value="F:metalloendopeptidase activity"/>
    <property type="evidence" value="ECO:0007669"/>
    <property type="project" value="InterPro"/>
</dbReference>
<organism evidence="2 3">
    <name type="scientific">SAR324 cluster bacterium</name>
    <dbReference type="NCBI Taxonomy" id="2024889"/>
    <lineage>
        <taxon>Bacteria</taxon>
        <taxon>Deltaproteobacteria</taxon>
        <taxon>SAR324 cluster</taxon>
    </lineage>
</organism>
<evidence type="ECO:0000313" key="3">
    <source>
        <dbReference type="Proteomes" id="UP000524246"/>
    </source>
</evidence>
<evidence type="ECO:0008006" key="4">
    <source>
        <dbReference type="Google" id="ProtNLM"/>
    </source>
</evidence>
<dbReference type="EMBL" id="JAAZON010000302">
    <property type="protein sequence ID" value="NMC62883.1"/>
    <property type="molecule type" value="Genomic_DNA"/>
</dbReference>
<evidence type="ECO:0000313" key="2">
    <source>
        <dbReference type="EMBL" id="NMC62883.1"/>
    </source>
</evidence>
<name>A0A7X9FS46_9DELT</name>
<feature type="non-terminal residue" evidence="2">
    <location>
        <position position="1"/>
    </location>
</feature>
<comment type="caution">
    <text evidence="2">The sequence shown here is derived from an EMBL/GenBank/DDBJ whole genome shotgun (WGS) entry which is preliminary data.</text>
</comment>
<dbReference type="GO" id="GO:0004176">
    <property type="term" value="F:ATP-dependent peptidase activity"/>
    <property type="evidence" value="ECO:0007669"/>
    <property type="project" value="InterPro"/>
</dbReference>
<dbReference type="InterPro" id="IPR037219">
    <property type="entry name" value="Peptidase_M41-like"/>
</dbReference>
<dbReference type="GO" id="GO:0005524">
    <property type="term" value="F:ATP binding"/>
    <property type="evidence" value="ECO:0007669"/>
    <property type="project" value="InterPro"/>
</dbReference>